<name>A0A1V2L2H8_CYBFA</name>
<dbReference type="Proteomes" id="UP000189513">
    <property type="component" value="Unassembled WGS sequence"/>
</dbReference>
<organism evidence="1 2">
    <name type="scientific">Cyberlindnera fabianii</name>
    <name type="common">Yeast</name>
    <name type="synonym">Hansenula fabianii</name>
    <dbReference type="NCBI Taxonomy" id="36022"/>
    <lineage>
        <taxon>Eukaryota</taxon>
        <taxon>Fungi</taxon>
        <taxon>Dikarya</taxon>
        <taxon>Ascomycota</taxon>
        <taxon>Saccharomycotina</taxon>
        <taxon>Saccharomycetes</taxon>
        <taxon>Phaffomycetales</taxon>
        <taxon>Phaffomycetaceae</taxon>
        <taxon>Cyberlindnera</taxon>
    </lineage>
</organism>
<proteinExistence type="predicted"/>
<keyword evidence="2" id="KW-1185">Reference proteome</keyword>
<evidence type="ECO:0000313" key="1">
    <source>
        <dbReference type="EMBL" id="ONH65960.1"/>
    </source>
</evidence>
<accession>A0A1V2L2H8</accession>
<gene>
    <name evidence="1" type="ORF">BON22_4322</name>
</gene>
<reference evidence="2" key="1">
    <citation type="journal article" date="2017" name="Genome Announc.">
        <title>Genome sequences of Cyberlindnera fabianii 65, Pichia kudriavzevii 129, and Saccharomyces cerevisiae 131 isolated from fermented masau fruits in Zimbabwe.</title>
        <authorList>
            <person name="van Rijswijck I.M.H."/>
            <person name="Derks M.F.L."/>
            <person name="Abee T."/>
            <person name="de Ridder D."/>
            <person name="Smid E.J."/>
        </authorList>
    </citation>
    <scope>NUCLEOTIDE SEQUENCE [LARGE SCALE GENOMIC DNA]</scope>
    <source>
        <strain evidence="2">65</strain>
    </source>
</reference>
<dbReference type="AlphaFoldDB" id="A0A1V2L2H8"/>
<comment type="caution">
    <text evidence="1">The sequence shown here is derived from an EMBL/GenBank/DDBJ whole genome shotgun (WGS) entry which is preliminary data.</text>
</comment>
<dbReference type="VEuPathDB" id="FungiDB:BON22_4322"/>
<dbReference type="EMBL" id="MPUK01000009">
    <property type="protein sequence ID" value="ONH65960.1"/>
    <property type="molecule type" value="Genomic_DNA"/>
</dbReference>
<evidence type="ECO:0000313" key="2">
    <source>
        <dbReference type="Proteomes" id="UP000189513"/>
    </source>
</evidence>
<protein>
    <submittedName>
        <fullName evidence="1">Uncharacterized protein</fullName>
    </submittedName>
</protein>
<sequence length="114" mass="12932">MVASTLKLQVVCKELGPSEFVRCLTAYDHDSWPPEYPHLGEEQHHRGIIHHSVHPVYVQRTIRDSRVQRPPIPSYSILGGTLTTISVVFTWGEKCPTSWDDLPGFLHLSARDTT</sequence>